<evidence type="ECO:0000313" key="5">
    <source>
        <dbReference type="EMBL" id="MBZ6067857.1"/>
    </source>
</evidence>
<dbReference type="InterPro" id="IPR036388">
    <property type="entry name" value="WH-like_DNA-bd_sf"/>
</dbReference>
<dbReference type="Gene3D" id="1.10.10.10">
    <property type="entry name" value="Winged helix-like DNA-binding domain superfamily/Winged helix DNA-binding domain"/>
    <property type="match status" value="1"/>
</dbReference>
<organism evidence="5 6">
    <name type="scientific">Aeromonas schubertii</name>
    <dbReference type="NCBI Taxonomy" id="652"/>
    <lineage>
        <taxon>Bacteria</taxon>
        <taxon>Pseudomonadati</taxon>
        <taxon>Pseudomonadota</taxon>
        <taxon>Gammaproteobacteria</taxon>
        <taxon>Aeromonadales</taxon>
        <taxon>Aeromonadaceae</taxon>
        <taxon>Aeromonas</taxon>
    </lineage>
</organism>
<evidence type="ECO:0000256" key="3">
    <source>
        <dbReference type="ARBA" id="ARBA00023163"/>
    </source>
</evidence>
<feature type="domain" description="HTH hxlR-type" evidence="4">
    <location>
        <begin position="10"/>
        <end position="109"/>
    </location>
</feature>
<dbReference type="InterPro" id="IPR002577">
    <property type="entry name" value="HTH_HxlR"/>
</dbReference>
<comment type="caution">
    <text evidence="5">The sequence shown here is derived from an EMBL/GenBank/DDBJ whole genome shotgun (WGS) entry which is preliminary data.</text>
</comment>
<protein>
    <submittedName>
        <fullName evidence="5">Helix-turn-helix transcriptional regulator</fullName>
    </submittedName>
</protein>
<dbReference type="Pfam" id="PF01638">
    <property type="entry name" value="HxlR"/>
    <property type="match status" value="1"/>
</dbReference>
<gene>
    <name evidence="5" type="ORF">LA374_16820</name>
</gene>
<evidence type="ECO:0000256" key="2">
    <source>
        <dbReference type="ARBA" id="ARBA00023125"/>
    </source>
</evidence>
<dbReference type="SUPFAM" id="SSF46785">
    <property type="entry name" value="Winged helix' DNA-binding domain"/>
    <property type="match status" value="1"/>
</dbReference>
<dbReference type="PANTHER" id="PTHR33204">
    <property type="entry name" value="TRANSCRIPTIONAL REGULATOR, MARR FAMILY"/>
    <property type="match status" value="1"/>
</dbReference>
<evidence type="ECO:0000313" key="6">
    <source>
        <dbReference type="Proteomes" id="UP000774958"/>
    </source>
</evidence>
<keyword evidence="3" id="KW-0804">Transcription</keyword>
<sequence>MRERSEQAHCPVDGLLQILFAKWSAHIIWVLGAEGPQRFGELKRRLDPISTKILTERLRELEAAALLAREVVATIPPQVTYSITPRGRECHRIVDDLVHLAARWEQETDKET</sequence>
<evidence type="ECO:0000256" key="1">
    <source>
        <dbReference type="ARBA" id="ARBA00023015"/>
    </source>
</evidence>
<proteinExistence type="predicted"/>
<evidence type="ECO:0000259" key="4">
    <source>
        <dbReference type="PROSITE" id="PS51118"/>
    </source>
</evidence>
<keyword evidence="6" id="KW-1185">Reference proteome</keyword>
<accession>A0ABS7VEQ1</accession>
<keyword evidence="2" id="KW-0238">DNA-binding</keyword>
<dbReference type="EMBL" id="JAIRBT010000028">
    <property type="protein sequence ID" value="MBZ6067857.1"/>
    <property type="molecule type" value="Genomic_DNA"/>
</dbReference>
<dbReference type="InterPro" id="IPR036390">
    <property type="entry name" value="WH_DNA-bd_sf"/>
</dbReference>
<dbReference type="Proteomes" id="UP000774958">
    <property type="component" value="Unassembled WGS sequence"/>
</dbReference>
<reference evidence="5 6" key="1">
    <citation type="submission" date="2021-09" db="EMBL/GenBank/DDBJ databases">
        <title>Aeromonas schubertii isolated from Asian sea bass.</title>
        <authorList>
            <person name="Pinpimai K."/>
        </authorList>
    </citation>
    <scope>NUCLEOTIDE SEQUENCE [LARGE SCALE GENOMIC DNA]</scope>
    <source>
        <strain evidence="5 6">CHULA2021a</strain>
    </source>
</reference>
<dbReference type="PANTHER" id="PTHR33204:SF18">
    <property type="entry name" value="TRANSCRIPTIONAL REGULATORY PROTEIN"/>
    <property type="match status" value="1"/>
</dbReference>
<keyword evidence="1" id="KW-0805">Transcription regulation</keyword>
<name>A0ABS7VEQ1_9GAMM</name>
<dbReference type="PROSITE" id="PS51118">
    <property type="entry name" value="HTH_HXLR"/>
    <property type="match status" value="1"/>
</dbReference>
<dbReference type="RefSeq" id="WP_136613314.1">
    <property type="nucleotide sequence ID" value="NZ_CP039611.1"/>
</dbReference>